<keyword evidence="4" id="KW-1185">Reference proteome</keyword>
<comment type="caution">
    <text evidence="3">The sequence shown here is derived from an EMBL/GenBank/DDBJ whole genome shotgun (WGS) entry which is preliminary data.</text>
</comment>
<evidence type="ECO:0000256" key="1">
    <source>
        <dbReference type="ARBA" id="ARBA00022649"/>
    </source>
</evidence>
<gene>
    <name evidence="3" type="ORF">CWB96_00305</name>
    <name evidence="2" type="ORF">CWB97_02300</name>
</gene>
<evidence type="ECO:0000313" key="4">
    <source>
        <dbReference type="Proteomes" id="UP000305730"/>
    </source>
</evidence>
<accession>A0A5S3XVH7</accession>
<dbReference type="Gene3D" id="3.30.2310.20">
    <property type="entry name" value="RelE-like"/>
    <property type="match status" value="1"/>
</dbReference>
<keyword evidence="1" id="KW-1277">Toxin-antitoxin system</keyword>
<organism evidence="3 5">
    <name type="scientific">Pseudoalteromonas citrea</name>
    <dbReference type="NCBI Taxonomy" id="43655"/>
    <lineage>
        <taxon>Bacteria</taxon>
        <taxon>Pseudomonadati</taxon>
        <taxon>Pseudomonadota</taxon>
        <taxon>Gammaproteobacteria</taxon>
        <taxon>Alteromonadales</taxon>
        <taxon>Pseudoalteromonadaceae</taxon>
        <taxon>Pseudoalteromonas</taxon>
    </lineage>
</organism>
<dbReference type="InterPro" id="IPR007712">
    <property type="entry name" value="RelE/ParE_toxin"/>
</dbReference>
<dbReference type="EMBL" id="PNCL01000001">
    <property type="protein sequence ID" value="TMP63084.1"/>
    <property type="molecule type" value="Genomic_DNA"/>
</dbReference>
<protein>
    <recommendedName>
        <fullName evidence="6">Type II toxin-antitoxin system RelE/ParE family toxin</fullName>
    </recommendedName>
</protein>
<evidence type="ECO:0000313" key="5">
    <source>
        <dbReference type="Proteomes" id="UP000307706"/>
    </source>
</evidence>
<evidence type="ECO:0000313" key="2">
    <source>
        <dbReference type="EMBL" id="TMP46308.1"/>
    </source>
</evidence>
<reference evidence="4 5" key="2">
    <citation type="submission" date="2019-06" db="EMBL/GenBank/DDBJ databases">
        <title>Co-occurence of chitin degradation, pigmentation and bioactivity in marine Pseudoalteromonas.</title>
        <authorList>
            <person name="Sonnenschein E.C."/>
            <person name="Bech P.K."/>
        </authorList>
    </citation>
    <scope>NUCLEOTIDE SEQUENCE [LARGE SCALE GENOMIC DNA]</scope>
    <source>
        <strain evidence="5">S2231</strain>
        <strain evidence="4">S2233</strain>
    </source>
</reference>
<dbReference type="EMBL" id="PNCK01000009">
    <property type="protein sequence ID" value="TMP46308.1"/>
    <property type="molecule type" value="Genomic_DNA"/>
</dbReference>
<dbReference type="Pfam" id="PF05016">
    <property type="entry name" value="ParE_toxin"/>
    <property type="match status" value="1"/>
</dbReference>
<dbReference type="Proteomes" id="UP000305730">
    <property type="component" value="Unassembled WGS sequence"/>
</dbReference>
<evidence type="ECO:0008006" key="6">
    <source>
        <dbReference type="Google" id="ProtNLM"/>
    </source>
</evidence>
<dbReference type="Proteomes" id="UP000307706">
    <property type="component" value="Unassembled WGS sequence"/>
</dbReference>
<sequence length="118" mass="13998">MSCWIQYKVSLVNIRITRSAQQQIQQAITWKSTTLGEDGARELIRGTLTDWSNQLQLMPDCGHQCRYLETAHHRELIKGEYRFIYELKHNEEVTHVHLLIFCHTKMDFQTLLRQVVDI</sequence>
<proteinExistence type="predicted"/>
<dbReference type="InterPro" id="IPR035093">
    <property type="entry name" value="RelE/ParE_toxin_dom_sf"/>
</dbReference>
<dbReference type="OrthoDB" id="6310771at2"/>
<reference evidence="4 5" key="1">
    <citation type="submission" date="2017-12" db="EMBL/GenBank/DDBJ databases">
        <authorList>
            <person name="Paulsen S."/>
            <person name="Gram L.K."/>
        </authorList>
    </citation>
    <scope>NUCLEOTIDE SEQUENCE [LARGE SCALE GENOMIC DNA]</scope>
    <source>
        <strain evidence="3 5">S2231</strain>
        <strain evidence="2 4">S2233</strain>
    </source>
</reference>
<evidence type="ECO:0000313" key="3">
    <source>
        <dbReference type="EMBL" id="TMP63084.1"/>
    </source>
</evidence>
<reference evidence="3" key="3">
    <citation type="submission" date="2019-09" db="EMBL/GenBank/DDBJ databases">
        <title>Co-occurence of chitin degradation, pigmentation and bioactivity in marine Pseudoalteromonas.</title>
        <authorList>
            <person name="Sonnenschein E.C."/>
            <person name="Bech P.K."/>
        </authorList>
    </citation>
    <scope>NUCLEOTIDE SEQUENCE</scope>
    <source>
        <strain evidence="3">S2231</strain>
        <strain evidence="2">S2233</strain>
    </source>
</reference>
<dbReference type="AlphaFoldDB" id="A0A5S3XVH7"/>
<name>A0A5S3XVH7_9GAMM</name>